<dbReference type="OrthoDB" id="10280000at2759"/>
<dbReference type="EMBL" id="KZ679127">
    <property type="protein sequence ID" value="PTB80407.1"/>
    <property type="molecule type" value="Genomic_DNA"/>
</dbReference>
<reference evidence="1 2" key="1">
    <citation type="submission" date="2016-07" db="EMBL/GenBank/DDBJ databases">
        <title>Multiple horizontal gene transfer events from other fungi enriched the ability of initially mycotrophic Trichoderma (Ascomycota) to feed on dead plant biomass.</title>
        <authorList>
            <consortium name="DOE Joint Genome Institute"/>
            <person name="Aerts A."/>
            <person name="Atanasova L."/>
            <person name="Chenthamara K."/>
            <person name="Zhang J."/>
            <person name="Grujic M."/>
            <person name="Henrissat B."/>
            <person name="Kuo A."/>
            <person name="Salamov A."/>
            <person name="Lipzen A."/>
            <person name="Labutti K."/>
            <person name="Barry K."/>
            <person name="Miao Y."/>
            <person name="Rahimi M.J."/>
            <person name="Shen Q."/>
            <person name="Grigoriev I.V."/>
            <person name="Kubicek C.P."/>
            <person name="Druzhinina I.S."/>
        </authorList>
    </citation>
    <scope>NUCLEOTIDE SEQUENCE [LARGE SCALE GENOMIC DNA]</scope>
    <source>
        <strain evidence="1 2">ATCC 18648</strain>
    </source>
</reference>
<dbReference type="Proteomes" id="UP000240760">
    <property type="component" value="Unassembled WGS sequence"/>
</dbReference>
<keyword evidence="2" id="KW-1185">Reference proteome</keyword>
<name>A0A2T4CFQ6_TRILO</name>
<protein>
    <submittedName>
        <fullName evidence="1">Uncharacterized protein</fullName>
    </submittedName>
</protein>
<gene>
    <name evidence="1" type="ORF">M440DRAFT_1324967</name>
</gene>
<evidence type="ECO:0000313" key="1">
    <source>
        <dbReference type="EMBL" id="PTB80407.1"/>
    </source>
</evidence>
<feature type="non-terminal residue" evidence="1">
    <location>
        <position position="1"/>
    </location>
</feature>
<organism evidence="1 2">
    <name type="scientific">Trichoderma longibrachiatum ATCC 18648</name>
    <dbReference type="NCBI Taxonomy" id="983965"/>
    <lineage>
        <taxon>Eukaryota</taxon>
        <taxon>Fungi</taxon>
        <taxon>Dikarya</taxon>
        <taxon>Ascomycota</taxon>
        <taxon>Pezizomycotina</taxon>
        <taxon>Sordariomycetes</taxon>
        <taxon>Hypocreomycetidae</taxon>
        <taxon>Hypocreales</taxon>
        <taxon>Hypocreaceae</taxon>
        <taxon>Trichoderma</taxon>
    </lineage>
</organism>
<accession>A0A2T4CFQ6</accession>
<evidence type="ECO:0000313" key="2">
    <source>
        <dbReference type="Proteomes" id="UP000240760"/>
    </source>
</evidence>
<sequence length="58" mass="6646">ADWRLTVGFCATFGPNQWDPVAICKIVGPKEHRVIRRRGYKPKSYRVAAVAVYVAKLW</sequence>
<proteinExistence type="predicted"/>
<dbReference type="AlphaFoldDB" id="A0A2T4CFQ6"/>